<dbReference type="Gene3D" id="3.60.10.10">
    <property type="entry name" value="Endonuclease/exonuclease/phosphatase"/>
    <property type="match status" value="1"/>
</dbReference>
<name>A0A4Y2WSF7_ARAVE</name>
<dbReference type="Proteomes" id="UP000499080">
    <property type="component" value="Unassembled WGS sequence"/>
</dbReference>
<evidence type="ECO:0000259" key="1">
    <source>
        <dbReference type="Pfam" id="PF14529"/>
    </source>
</evidence>
<protein>
    <recommendedName>
        <fullName evidence="1">Endonuclease/exonuclease/phosphatase domain-containing protein</fullName>
    </recommendedName>
</protein>
<accession>A0A4Y2WSF7</accession>
<dbReference type="OrthoDB" id="6437148at2759"/>
<evidence type="ECO:0000313" key="2">
    <source>
        <dbReference type="EMBL" id="GBO39706.1"/>
    </source>
</evidence>
<dbReference type="GO" id="GO:0003824">
    <property type="term" value="F:catalytic activity"/>
    <property type="evidence" value="ECO:0007669"/>
    <property type="project" value="InterPro"/>
</dbReference>
<gene>
    <name evidence="2" type="ORF">AVEN_161956_1</name>
</gene>
<keyword evidence="3" id="KW-1185">Reference proteome</keyword>
<comment type="caution">
    <text evidence="2">The sequence shown here is derived from an EMBL/GenBank/DDBJ whole genome shotgun (WGS) entry which is preliminary data.</text>
</comment>
<dbReference type="InterPro" id="IPR036691">
    <property type="entry name" value="Endo/exonu/phosph_ase_sf"/>
</dbReference>
<evidence type="ECO:0000313" key="3">
    <source>
        <dbReference type="Proteomes" id="UP000499080"/>
    </source>
</evidence>
<dbReference type="InterPro" id="IPR005135">
    <property type="entry name" value="Endo/exonuclease/phosphatase"/>
</dbReference>
<dbReference type="SUPFAM" id="SSF56219">
    <property type="entry name" value="DNase I-like"/>
    <property type="match status" value="1"/>
</dbReference>
<dbReference type="Pfam" id="PF14529">
    <property type="entry name" value="Exo_endo_phos_2"/>
    <property type="match status" value="1"/>
</dbReference>
<reference evidence="2 3" key="1">
    <citation type="journal article" date="2019" name="Sci. Rep.">
        <title>Orb-weaving spider Araneus ventricosus genome elucidates the spidroin gene catalogue.</title>
        <authorList>
            <person name="Kono N."/>
            <person name="Nakamura H."/>
            <person name="Ohtoshi R."/>
            <person name="Moran D.A.P."/>
            <person name="Shinohara A."/>
            <person name="Yoshida Y."/>
            <person name="Fujiwara M."/>
            <person name="Mori M."/>
            <person name="Tomita M."/>
            <person name="Arakawa K."/>
        </authorList>
    </citation>
    <scope>NUCLEOTIDE SEQUENCE [LARGE SCALE GENOMIC DNA]</scope>
</reference>
<dbReference type="AlphaFoldDB" id="A0A4Y2WSF7"/>
<proteinExistence type="predicted"/>
<feature type="non-terminal residue" evidence="2">
    <location>
        <position position="1"/>
    </location>
</feature>
<dbReference type="EMBL" id="BGPR01064795">
    <property type="protein sequence ID" value="GBO39706.1"/>
    <property type="molecule type" value="Genomic_DNA"/>
</dbReference>
<feature type="domain" description="Endonuclease/exonuclease/phosphatase" evidence="1">
    <location>
        <begin position="7"/>
        <end position="73"/>
    </location>
</feature>
<sequence>TRRSIQLSRKFRDHLQPTRGKIIIGADLNGHNTLWGYRSNDNRGKASWTFILANNLNIIIKPDALPTFQRNSSVGWL</sequence>
<organism evidence="2 3">
    <name type="scientific">Araneus ventricosus</name>
    <name type="common">Orbweaver spider</name>
    <name type="synonym">Epeira ventricosa</name>
    <dbReference type="NCBI Taxonomy" id="182803"/>
    <lineage>
        <taxon>Eukaryota</taxon>
        <taxon>Metazoa</taxon>
        <taxon>Ecdysozoa</taxon>
        <taxon>Arthropoda</taxon>
        <taxon>Chelicerata</taxon>
        <taxon>Arachnida</taxon>
        <taxon>Araneae</taxon>
        <taxon>Araneomorphae</taxon>
        <taxon>Entelegynae</taxon>
        <taxon>Araneoidea</taxon>
        <taxon>Araneidae</taxon>
        <taxon>Araneus</taxon>
    </lineage>
</organism>